<evidence type="ECO:0000256" key="1">
    <source>
        <dbReference type="SAM" id="Phobius"/>
    </source>
</evidence>
<keyword evidence="1" id="KW-0472">Membrane</keyword>
<organism evidence="2 3">
    <name type="scientific">Desmospora activa DSM 45169</name>
    <dbReference type="NCBI Taxonomy" id="1121389"/>
    <lineage>
        <taxon>Bacteria</taxon>
        <taxon>Bacillati</taxon>
        <taxon>Bacillota</taxon>
        <taxon>Bacilli</taxon>
        <taxon>Bacillales</taxon>
        <taxon>Thermoactinomycetaceae</taxon>
        <taxon>Desmospora</taxon>
    </lineage>
</organism>
<proteinExistence type="predicted"/>
<dbReference type="Proteomes" id="UP000241639">
    <property type="component" value="Unassembled WGS sequence"/>
</dbReference>
<evidence type="ECO:0000313" key="2">
    <source>
        <dbReference type="EMBL" id="PTM53338.1"/>
    </source>
</evidence>
<dbReference type="EMBL" id="PZZP01000004">
    <property type="protein sequence ID" value="PTM53338.1"/>
    <property type="molecule type" value="Genomic_DNA"/>
</dbReference>
<comment type="caution">
    <text evidence="2">The sequence shown here is derived from an EMBL/GenBank/DDBJ whole genome shotgun (WGS) entry which is preliminary data.</text>
</comment>
<protein>
    <submittedName>
        <fullName evidence="2">Uncharacterized protein</fullName>
    </submittedName>
</protein>
<feature type="transmembrane region" description="Helical" evidence="1">
    <location>
        <begin position="47"/>
        <end position="66"/>
    </location>
</feature>
<feature type="transmembrane region" description="Helical" evidence="1">
    <location>
        <begin position="78"/>
        <end position="98"/>
    </location>
</feature>
<keyword evidence="3" id="KW-1185">Reference proteome</keyword>
<keyword evidence="1" id="KW-1133">Transmembrane helix</keyword>
<name>A0A2T4Z0Q8_9BACL</name>
<reference evidence="2 3" key="1">
    <citation type="submission" date="2018-04" db="EMBL/GenBank/DDBJ databases">
        <title>Genomic Encyclopedia of Archaeal and Bacterial Type Strains, Phase II (KMG-II): from individual species to whole genera.</title>
        <authorList>
            <person name="Goeker M."/>
        </authorList>
    </citation>
    <scope>NUCLEOTIDE SEQUENCE [LARGE SCALE GENOMIC DNA]</scope>
    <source>
        <strain evidence="2 3">DSM 45169</strain>
    </source>
</reference>
<dbReference type="AlphaFoldDB" id="A0A2T4Z0Q8"/>
<keyword evidence="1" id="KW-0812">Transmembrane</keyword>
<gene>
    <name evidence="2" type="ORF">C8J48_3662</name>
</gene>
<sequence>MNNFHNLPRWFQRIIPLISVILSVLTFSYVSYLYNHTALEFVHWIRMIIFTVIGIGLLLSAVIYVYNQETAWKWLKGGLTLLAILLLLPLIMLLMNVIKTAIQAVF</sequence>
<evidence type="ECO:0000313" key="3">
    <source>
        <dbReference type="Proteomes" id="UP000241639"/>
    </source>
</evidence>
<accession>A0A2T4Z0Q8</accession>
<feature type="transmembrane region" description="Helical" evidence="1">
    <location>
        <begin position="14"/>
        <end position="35"/>
    </location>
</feature>